<evidence type="ECO:0008006" key="3">
    <source>
        <dbReference type="Google" id="ProtNLM"/>
    </source>
</evidence>
<proteinExistence type="predicted"/>
<dbReference type="Proteomes" id="UP000041625">
    <property type="component" value="Unassembled WGS sequence"/>
</dbReference>
<name>A0AA86XSK5_9VIBR</name>
<accession>A0AA86XSK5</accession>
<organism evidence="1 2">
    <name type="scientific">Vibrio coralliirubri</name>
    <dbReference type="NCBI Taxonomy" id="1516159"/>
    <lineage>
        <taxon>Bacteria</taxon>
        <taxon>Pseudomonadati</taxon>
        <taxon>Pseudomonadota</taxon>
        <taxon>Gammaproteobacteria</taxon>
        <taxon>Vibrionales</taxon>
        <taxon>Vibrionaceae</taxon>
        <taxon>Vibrio</taxon>
    </lineage>
</organism>
<protein>
    <recommendedName>
        <fullName evidence="3">Restriction endonuclease</fullName>
    </recommendedName>
</protein>
<dbReference type="EMBL" id="CCKJ01000036">
    <property type="protein sequence ID" value="CDT73998.1"/>
    <property type="molecule type" value="Genomic_DNA"/>
</dbReference>
<comment type="caution">
    <text evidence="1">The sequence shown here is derived from an EMBL/GenBank/DDBJ whole genome shotgun (WGS) entry which is preliminary data.</text>
</comment>
<sequence length="200" mass="23454">MTQLRAKGQSMPSEINQFGWIILDVPEWAERMAIQIRQERDKIYGNIYAERETDERWVGDLGEIVFKSFLKDRQVSKTQFEWIQEDAAGRADFIMMDSSSLDVKTVKRKVPVRADYTAQITAQHIKEDVEHYFFMSYQNNEKKMTLIGGISKAEFKKHAIYYGEGAQVHNNYTIRAGHEIYNIDVTKLTSPDRWLEQFTK</sequence>
<evidence type="ECO:0000313" key="1">
    <source>
        <dbReference type="EMBL" id="CDT73998.1"/>
    </source>
</evidence>
<reference evidence="1 2" key="1">
    <citation type="submission" date="2014-06" db="EMBL/GenBank/DDBJ databases">
        <authorList>
            <person name="Le Roux F."/>
        </authorList>
    </citation>
    <scope>NUCLEOTIDE SEQUENCE [LARGE SCALE GENOMIC DNA]</scope>
    <source>
        <strain evidence="1 2">J2-31</strain>
    </source>
</reference>
<keyword evidence="2" id="KW-1185">Reference proteome</keyword>
<dbReference type="AlphaFoldDB" id="A0AA86XSK5"/>
<gene>
    <name evidence="1" type="ORF">VCR31J2_1300093</name>
</gene>
<evidence type="ECO:0000313" key="2">
    <source>
        <dbReference type="Proteomes" id="UP000041625"/>
    </source>
</evidence>